<dbReference type="InterPro" id="IPR010541">
    <property type="entry name" value="Prp3_C"/>
</dbReference>
<accession>A0A0N1HXQ4</accession>
<comment type="caution">
    <text evidence="3">The sequence shown here is derived from an EMBL/GenBank/DDBJ whole genome shotgun (WGS) entry which is preliminary data.</text>
</comment>
<dbReference type="PANTHER" id="PTHR14212">
    <property type="entry name" value="U4/U6-ASSOCIATED RNA SPLICING FACTOR-RELATED"/>
    <property type="match status" value="1"/>
</dbReference>
<gene>
    <name evidence="3" type="ORF">ABL78_4800</name>
</gene>
<evidence type="ECO:0000256" key="1">
    <source>
        <dbReference type="SAM" id="MobiDB-lite"/>
    </source>
</evidence>
<organism evidence="3 4">
    <name type="scientific">Leptomonas seymouri</name>
    <dbReference type="NCBI Taxonomy" id="5684"/>
    <lineage>
        <taxon>Eukaryota</taxon>
        <taxon>Discoba</taxon>
        <taxon>Euglenozoa</taxon>
        <taxon>Kinetoplastea</taxon>
        <taxon>Metakinetoplastina</taxon>
        <taxon>Trypanosomatida</taxon>
        <taxon>Trypanosomatidae</taxon>
        <taxon>Leishmaniinae</taxon>
        <taxon>Leptomonas</taxon>
    </lineage>
</organism>
<feature type="compositionally biased region" description="Low complexity" evidence="1">
    <location>
        <begin position="193"/>
        <end position="205"/>
    </location>
</feature>
<protein>
    <recommendedName>
        <fullName evidence="2">Small nuclear ribonucleoprotein Prp3 C-terminal domain-containing protein</fullName>
    </recommendedName>
</protein>
<dbReference type="VEuPathDB" id="TriTrypDB:Lsey_0146_0120"/>
<keyword evidence="4" id="KW-1185">Reference proteome</keyword>
<name>A0A0N1HXQ4_LEPSE</name>
<dbReference type="GO" id="GO:0000398">
    <property type="term" value="P:mRNA splicing, via spliceosome"/>
    <property type="evidence" value="ECO:0007669"/>
    <property type="project" value="InterPro"/>
</dbReference>
<feature type="region of interest" description="Disordered" evidence="1">
    <location>
        <begin position="317"/>
        <end position="345"/>
    </location>
</feature>
<reference evidence="3 4" key="1">
    <citation type="journal article" date="2015" name="PLoS Pathog.">
        <title>Leptomonas seymouri: Adaptations to the Dixenous Life Cycle Analyzed by Genome Sequencing, Transcriptome Profiling and Co-infection with Leishmania donovani.</title>
        <authorList>
            <person name="Kraeva N."/>
            <person name="Butenko A."/>
            <person name="Hlavacova J."/>
            <person name="Kostygov A."/>
            <person name="Myskova J."/>
            <person name="Grybchuk D."/>
            <person name="Lestinova T."/>
            <person name="Votypka J."/>
            <person name="Volf P."/>
            <person name="Opperdoes F."/>
            <person name="Flegontov P."/>
            <person name="Lukes J."/>
            <person name="Yurchenko V."/>
        </authorList>
    </citation>
    <scope>NUCLEOTIDE SEQUENCE [LARGE SCALE GENOMIC DNA]</scope>
    <source>
        <strain evidence="3 4">ATCC 30220</strain>
    </source>
</reference>
<dbReference type="OMA" id="RNFANDN"/>
<dbReference type="InterPro" id="IPR027104">
    <property type="entry name" value="Prp3"/>
</dbReference>
<evidence type="ECO:0000313" key="3">
    <source>
        <dbReference type="EMBL" id="KPI86145.1"/>
    </source>
</evidence>
<feature type="domain" description="Small nuclear ribonucleoprotein Prp3 C-terminal" evidence="2">
    <location>
        <begin position="432"/>
        <end position="498"/>
    </location>
</feature>
<dbReference type="PANTHER" id="PTHR14212:SF0">
    <property type="entry name" value="U4_U6 SMALL NUCLEAR RIBONUCLEOPROTEIN PRP3"/>
    <property type="match status" value="1"/>
</dbReference>
<evidence type="ECO:0000313" key="4">
    <source>
        <dbReference type="Proteomes" id="UP000038009"/>
    </source>
</evidence>
<sequence length="606" mass="66386">MPPPPSQKAVTRTPLSIDDVAIDFSAVKPSAATAASAAAPTPGAAPAVNHGLLAFMQQQQVDERQRVSDVRAFDPGLQSIAQRPRSVAGVAANRRKKVFGGQPFVPPSALASNVKEEATTAASTRKTEEVRAAHDATPLVQANSDPTAAQDAVDFLISAQQKQQQHCSPSDLQQRRQAYTQELRSFCQRGRASARSASPSASTPSEGPPAAFPSTSTSHTNSLLTQLFAEGVPDIEPWDRWMFAMPRYGDSKHLIVNPLSATQKQIRDAHLNLLHHPVIPDTHYTRHYQYRDLEKPIIQTEYKTKEELRAERRERLKAKQAKNKQERAAAASAAGTLQEGNGSSGGSLLVSSAASRLMHDRLSTKSLALHLFASSVLNPLAADTEVLQQYELRNLEHQRRNHERHVAALPQQIRKRARDQQRYATENPVLRAYRIFPIYAAAHLGKLRHYANDNLLRGFVLYVADCDAVVVLAGGGKAARHLDYWILNKMEWAHPDTRATRLVTVPLMDAETFSFHLPKAQQGGGGRVYKQGKVMEGASAAVGAADKTADSTTATTAATEPVFINVVPSVEEGERFLRQLPAPSSPWVDLSAIWRTAFLHDGLQTR</sequence>
<dbReference type="AlphaFoldDB" id="A0A0N1HXQ4"/>
<evidence type="ECO:0000259" key="2">
    <source>
        <dbReference type="Pfam" id="PF06544"/>
    </source>
</evidence>
<dbReference type="Proteomes" id="UP000038009">
    <property type="component" value="Unassembled WGS sequence"/>
</dbReference>
<feature type="region of interest" description="Disordered" evidence="1">
    <location>
        <begin position="186"/>
        <end position="218"/>
    </location>
</feature>
<feature type="compositionally biased region" description="Basic and acidic residues" evidence="1">
    <location>
        <begin position="125"/>
        <end position="134"/>
    </location>
</feature>
<feature type="region of interest" description="Disordered" evidence="1">
    <location>
        <begin position="120"/>
        <end position="146"/>
    </location>
</feature>
<proteinExistence type="predicted"/>
<dbReference type="OrthoDB" id="273214at2759"/>
<dbReference type="GO" id="GO:0046540">
    <property type="term" value="C:U4/U6 x U5 tri-snRNP complex"/>
    <property type="evidence" value="ECO:0007669"/>
    <property type="project" value="InterPro"/>
</dbReference>
<dbReference type="Pfam" id="PF06544">
    <property type="entry name" value="Prp3_C"/>
    <property type="match status" value="1"/>
</dbReference>
<dbReference type="EMBL" id="LJSK01000146">
    <property type="protein sequence ID" value="KPI86145.1"/>
    <property type="molecule type" value="Genomic_DNA"/>
</dbReference>